<feature type="repeat" description="TPR" evidence="4">
    <location>
        <begin position="71"/>
        <end position="104"/>
    </location>
</feature>
<dbReference type="Gene3D" id="1.25.40.10">
    <property type="entry name" value="Tetratricopeptide repeat domain"/>
    <property type="match status" value="1"/>
</dbReference>
<dbReference type="SMART" id="SM00028">
    <property type="entry name" value="TPR"/>
    <property type="match status" value="3"/>
</dbReference>
<dbReference type="RefSeq" id="WP_264325912.1">
    <property type="nucleotide sequence ID" value="NZ_JADEXQ010000052.1"/>
</dbReference>
<keyword evidence="3" id="KW-0677">Repeat</keyword>
<dbReference type="AlphaFoldDB" id="A0A928Z546"/>
<comment type="caution">
    <text evidence="6">The sequence shown here is derived from an EMBL/GenBank/DDBJ whole genome shotgun (WGS) entry which is preliminary data.</text>
</comment>
<dbReference type="Proteomes" id="UP000625316">
    <property type="component" value="Unassembled WGS sequence"/>
</dbReference>
<keyword evidence="7" id="KW-1185">Reference proteome</keyword>
<keyword evidence="4" id="KW-0802">TPR repeat</keyword>
<name>A0A928Z546_9CYAN</name>
<accession>A0A928Z546</accession>
<feature type="region of interest" description="Disordered" evidence="5">
    <location>
        <begin position="200"/>
        <end position="231"/>
    </location>
</feature>
<sequence>MATFVKTAQLAINNVPEPIVDNPKTPLMQQAAAAFEAGEAERLANHPSAALEHYGQALAISQAEGYRKFESTLWHSIAQTYALAKDYQRAETYYKTAIKLAKTTRHTEILGPAQAELAQIYTHQGQLKRALPLYRQSLANLSQTGDAKTAQHVLQQTKKVEIALKPKANVAAKAKPAKPAQPAKPKVKIAIAPETIVLPAERTTAPKVKATPDVLMTSDLDPEPPSQEQMPLVQSVVNDAM</sequence>
<evidence type="ECO:0000256" key="4">
    <source>
        <dbReference type="PROSITE-ProRule" id="PRU00339"/>
    </source>
</evidence>
<protein>
    <submittedName>
        <fullName evidence="6">Tetratricopeptide repeat protein</fullName>
    </submittedName>
</protein>
<dbReference type="GO" id="GO:0005092">
    <property type="term" value="F:GDP-dissociation inhibitor activity"/>
    <property type="evidence" value="ECO:0007669"/>
    <property type="project" value="TreeGrafter"/>
</dbReference>
<dbReference type="Pfam" id="PF13424">
    <property type="entry name" value="TPR_12"/>
    <property type="match status" value="1"/>
</dbReference>
<reference evidence="6" key="1">
    <citation type="submission" date="2020-10" db="EMBL/GenBank/DDBJ databases">
        <authorList>
            <person name="Castelo-Branco R."/>
            <person name="Eusebio N."/>
            <person name="Adriana R."/>
            <person name="Vieira A."/>
            <person name="Brugerolle De Fraissinette N."/>
            <person name="Rezende De Castro R."/>
            <person name="Schneider M.P."/>
            <person name="Vasconcelos V."/>
            <person name="Leao P.N."/>
        </authorList>
    </citation>
    <scope>NUCLEOTIDE SEQUENCE</scope>
    <source>
        <strain evidence="6">LEGE 11480</strain>
    </source>
</reference>
<gene>
    <name evidence="6" type="ORF">IQ266_15215</name>
</gene>
<dbReference type="PANTHER" id="PTHR45954:SF1">
    <property type="entry name" value="LD33695P"/>
    <property type="match status" value="1"/>
</dbReference>
<keyword evidence="2" id="KW-0963">Cytoplasm</keyword>
<dbReference type="GO" id="GO:0005938">
    <property type="term" value="C:cell cortex"/>
    <property type="evidence" value="ECO:0007669"/>
    <property type="project" value="TreeGrafter"/>
</dbReference>
<proteinExistence type="predicted"/>
<dbReference type="InterPro" id="IPR052386">
    <property type="entry name" value="GPSM"/>
</dbReference>
<evidence type="ECO:0000313" key="6">
    <source>
        <dbReference type="EMBL" id="MBE9031083.1"/>
    </source>
</evidence>
<evidence type="ECO:0000256" key="2">
    <source>
        <dbReference type="ARBA" id="ARBA00022490"/>
    </source>
</evidence>
<dbReference type="SUPFAM" id="SSF48452">
    <property type="entry name" value="TPR-like"/>
    <property type="match status" value="1"/>
</dbReference>
<evidence type="ECO:0000256" key="5">
    <source>
        <dbReference type="SAM" id="MobiDB-lite"/>
    </source>
</evidence>
<evidence type="ECO:0000313" key="7">
    <source>
        <dbReference type="Proteomes" id="UP000625316"/>
    </source>
</evidence>
<comment type="subcellular location">
    <subcellularLocation>
        <location evidence="1">Cytoplasm</location>
    </subcellularLocation>
</comment>
<dbReference type="PROSITE" id="PS50005">
    <property type="entry name" value="TPR"/>
    <property type="match status" value="1"/>
</dbReference>
<organism evidence="6 7">
    <name type="scientific">Romeriopsis navalis LEGE 11480</name>
    <dbReference type="NCBI Taxonomy" id="2777977"/>
    <lineage>
        <taxon>Bacteria</taxon>
        <taxon>Bacillati</taxon>
        <taxon>Cyanobacteriota</taxon>
        <taxon>Cyanophyceae</taxon>
        <taxon>Leptolyngbyales</taxon>
        <taxon>Leptolyngbyaceae</taxon>
        <taxon>Romeriopsis</taxon>
        <taxon>Romeriopsis navalis</taxon>
    </lineage>
</organism>
<dbReference type="PANTHER" id="PTHR45954">
    <property type="entry name" value="LD33695P"/>
    <property type="match status" value="1"/>
</dbReference>
<dbReference type="InterPro" id="IPR019734">
    <property type="entry name" value="TPR_rpt"/>
</dbReference>
<evidence type="ECO:0000256" key="3">
    <source>
        <dbReference type="ARBA" id="ARBA00022737"/>
    </source>
</evidence>
<dbReference type="EMBL" id="JADEXQ010000052">
    <property type="protein sequence ID" value="MBE9031083.1"/>
    <property type="molecule type" value="Genomic_DNA"/>
</dbReference>
<dbReference type="InterPro" id="IPR011990">
    <property type="entry name" value="TPR-like_helical_dom_sf"/>
</dbReference>
<evidence type="ECO:0000256" key="1">
    <source>
        <dbReference type="ARBA" id="ARBA00004496"/>
    </source>
</evidence>
<dbReference type="GO" id="GO:0001965">
    <property type="term" value="F:G-protein alpha-subunit binding"/>
    <property type="evidence" value="ECO:0007669"/>
    <property type="project" value="TreeGrafter"/>
</dbReference>